<feature type="transmembrane region" description="Helical" evidence="1">
    <location>
        <begin position="79"/>
        <end position="103"/>
    </location>
</feature>
<comment type="caution">
    <text evidence="3">The sequence shown here is derived from an EMBL/GenBank/DDBJ whole genome shotgun (WGS) entry which is preliminary data.</text>
</comment>
<keyword evidence="1" id="KW-1133">Transmembrane helix</keyword>
<sequence>MQNLKVKQKSVFKLAGESYKDFKKDFIKYMCFESIFKVVTSFVLMPLMVYIFHRIIKSLGEYSLSNAQIFKIGLSAKGMAGLIVLTLLATIIVFIEFGVLILISQKRHYGKSISITGAVMNTVVKTPRIIGFGSLLLSLYLLFLMPFSEFNISSSLISSIKIPKFIEEEIFKSYLYTFLYLAFSILLLWLFVRMIFTVHCIIIENKNIRPAIKKSFILTKKKSLRILFGIIIFNLMAFIAFVLIIGVILISIYLLFKAAGVGLDLDLVEYYLIIFLSEVFFIFSLVAAPFDMTFITRLYYNRRREQEDDLKDEVTVIEFPKLEFIDNKVYSFVLKRKRIITSFTAIFILGSSALGYFISDDIMLLTKSTMIAAHRGDNKYAVENSMESIKLSIEKGYDFVEIDVQDTKDRVVVLAHDKSLKRIAGVNENIKDLDYEELKNININYDYSNGNEFQRIPTLEEVLKESKGKIKLLIELKPYGDKRRLAEEVISILENYKMGDQCYIQSLDYEILQEVRNINKDIKLGYIMYLAVGDLSNLDVNFYSIEQSLLNEKFVNNAHKLNRQVWVWTVNTDEDIKEALTFGVDGLITDNPEDAKDILSGKNVN</sequence>
<keyword evidence="1" id="KW-0812">Transmembrane</keyword>
<feature type="transmembrane region" description="Helical" evidence="1">
    <location>
        <begin position="224"/>
        <end position="256"/>
    </location>
</feature>
<dbReference type="InterPro" id="IPR018476">
    <property type="entry name" value="GlyceroP-diester-Pdiesterase_M"/>
</dbReference>
<proteinExistence type="predicted"/>
<keyword evidence="4" id="KW-1185">Reference proteome</keyword>
<dbReference type="RefSeq" id="WP_216456164.1">
    <property type="nucleotide sequence ID" value="NZ_JAHLQL010000001.1"/>
</dbReference>
<feature type="domain" description="GP-PDE" evidence="2">
    <location>
        <begin position="369"/>
        <end position="599"/>
    </location>
</feature>
<dbReference type="InterPro" id="IPR030395">
    <property type="entry name" value="GP_PDE_dom"/>
</dbReference>
<dbReference type="CDD" id="cd08579">
    <property type="entry name" value="GDPD_memb_like"/>
    <property type="match status" value="1"/>
</dbReference>
<feature type="transmembrane region" description="Helical" evidence="1">
    <location>
        <begin position="129"/>
        <end position="147"/>
    </location>
</feature>
<keyword evidence="1" id="KW-0472">Membrane</keyword>
<dbReference type="PANTHER" id="PTHR46211">
    <property type="entry name" value="GLYCEROPHOSPHORYL DIESTER PHOSPHODIESTERASE"/>
    <property type="match status" value="1"/>
</dbReference>
<dbReference type="Pfam" id="PF10110">
    <property type="entry name" value="GPDPase_memb"/>
    <property type="match status" value="1"/>
</dbReference>
<accession>A0ABS6F0J5</accession>
<dbReference type="Proteomes" id="UP000736583">
    <property type="component" value="Unassembled WGS sequence"/>
</dbReference>
<evidence type="ECO:0000259" key="2">
    <source>
        <dbReference type="PROSITE" id="PS51704"/>
    </source>
</evidence>
<feature type="transmembrane region" description="Helical" evidence="1">
    <location>
        <begin position="268"/>
        <end position="294"/>
    </location>
</feature>
<dbReference type="Pfam" id="PF03009">
    <property type="entry name" value="GDPD"/>
    <property type="match status" value="1"/>
</dbReference>
<protein>
    <submittedName>
        <fullName evidence="3">Glycerophosphodiester phosphodiesterase</fullName>
    </submittedName>
</protein>
<reference evidence="3 4" key="1">
    <citation type="submission" date="2021-06" db="EMBL/GenBank/DDBJ databases">
        <authorList>
            <person name="Sun Q."/>
            <person name="Li D."/>
        </authorList>
    </citation>
    <scope>NUCLEOTIDE SEQUENCE [LARGE SCALE GENOMIC DNA]</scope>
    <source>
        <strain evidence="3 4">MSJ-4</strain>
    </source>
</reference>
<evidence type="ECO:0000313" key="3">
    <source>
        <dbReference type="EMBL" id="MBU5591143.1"/>
    </source>
</evidence>
<evidence type="ECO:0000256" key="1">
    <source>
        <dbReference type="SAM" id="Phobius"/>
    </source>
</evidence>
<feature type="transmembrane region" description="Helical" evidence="1">
    <location>
        <begin position="339"/>
        <end position="358"/>
    </location>
</feature>
<feature type="transmembrane region" description="Helical" evidence="1">
    <location>
        <begin position="34"/>
        <end position="56"/>
    </location>
</feature>
<dbReference type="EMBL" id="JAHLQL010000001">
    <property type="protein sequence ID" value="MBU5591143.1"/>
    <property type="molecule type" value="Genomic_DNA"/>
</dbReference>
<name>A0ABS6F0J5_9CLOT</name>
<organism evidence="3 4">
    <name type="scientific">Clostridium simiarum</name>
    <dbReference type="NCBI Taxonomy" id="2841506"/>
    <lineage>
        <taxon>Bacteria</taxon>
        <taxon>Bacillati</taxon>
        <taxon>Bacillota</taxon>
        <taxon>Clostridia</taxon>
        <taxon>Eubacteriales</taxon>
        <taxon>Clostridiaceae</taxon>
        <taxon>Clostridium</taxon>
    </lineage>
</organism>
<dbReference type="PROSITE" id="PS51704">
    <property type="entry name" value="GP_PDE"/>
    <property type="match status" value="1"/>
</dbReference>
<dbReference type="PANTHER" id="PTHR46211:SF8">
    <property type="entry name" value="PHOSPHODIESTERASE"/>
    <property type="match status" value="1"/>
</dbReference>
<evidence type="ECO:0000313" key="4">
    <source>
        <dbReference type="Proteomes" id="UP000736583"/>
    </source>
</evidence>
<feature type="transmembrane region" description="Helical" evidence="1">
    <location>
        <begin position="178"/>
        <end position="203"/>
    </location>
</feature>
<gene>
    <name evidence="3" type="ORF">KQI89_05145</name>
</gene>